<comment type="caution">
    <text evidence="2">The sequence shown here is derived from an EMBL/GenBank/DDBJ whole genome shotgun (WGS) entry which is preliminary data.</text>
</comment>
<organism evidence="2 3">
    <name type="scientific">Pseudonocardia spirodelae</name>
    <dbReference type="NCBI Taxonomy" id="3133431"/>
    <lineage>
        <taxon>Bacteria</taxon>
        <taxon>Bacillati</taxon>
        <taxon>Actinomycetota</taxon>
        <taxon>Actinomycetes</taxon>
        <taxon>Pseudonocardiales</taxon>
        <taxon>Pseudonocardiaceae</taxon>
        <taxon>Pseudonocardia</taxon>
    </lineage>
</organism>
<gene>
    <name evidence="2" type="ORF">WJX68_19620</name>
</gene>
<feature type="region of interest" description="Disordered" evidence="1">
    <location>
        <begin position="38"/>
        <end position="61"/>
    </location>
</feature>
<reference evidence="2 3" key="1">
    <citation type="submission" date="2024-03" db="EMBL/GenBank/DDBJ databases">
        <title>Draft genome sequence of Pseudonocardia sp. DW16-2.</title>
        <authorList>
            <person name="Duangmal K."/>
        </authorList>
    </citation>
    <scope>NUCLEOTIDE SEQUENCE [LARGE SCALE GENOMIC DNA]</scope>
    <source>
        <strain evidence="2 3">DW16-2</strain>
    </source>
</reference>
<feature type="compositionally biased region" description="Basic and acidic residues" evidence="1">
    <location>
        <begin position="38"/>
        <end position="52"/>
    </location>
</feature>
<dbReference type="Proteomes" id="UP001364211">
    <property type="component" value="Unassembled WGS sequence"/>
</dbReference>
<sequence>MRRSVPLLVLAAVLALPLAVLVPAFLPAPPSQAVLTSADRDALGDPGPERGADPAVPATRPSAPAAVARAYLVAAHGTGADGRTARAGAPYALAGSPAEVGAPVLDPPPPGTHRVAGVESLDESATDWARGRTALVATVRTTTTGPGAGSDVRRWRTRVVLQLDPAGRWLVVADTPITTDTPDVDD</sequence>
<evidence type="ECO:0000313" key="3">
    <source>
        <dbReference type="Proteomes" id="UP001364211"/>
    </source>
</evidence>
<name>A0ABU8TB25_9PSEU</name>
<dbReference type="RefSeq" id="WP_340293101.1">
    <property type="nucleotide sequence ID" value="NZ_JBBJUP010000017.1"/>
</dbReference>
<evidence type="ECO:0000313" key="2">
    <source>
        <dbReference type="EMBL" id="MEJ8281159.1"/>
    </source>
</evidence>
<proteinExistence type="predicted"/>
<keyword evidence="3" id="KW-1185">Reference proteome</keyword>
<accession>A0ABU8TB25</accession>
<dbReference type="EMBL" id="JBBJUP010000017">
    <property type="protein sequence ID" value="MEJ8281159.1"/>
    <property type="molecule type" value="Genomic_DNA"/>
</dbReference>
<evidence type="ECO:0000256" key="1">
    <source>
        <dbReference type="SAM" id="MobiDB-lite"/>
    </source>
</evidence>
<protein>
    <submittedName>
        <fullName evidence="2">Uncharacterized protein</fullName>
    </submittedName>
</protein>